<gene>
    <name evidence="2" type="primary">leuC_18</name>
    <name evidence="2" type="ORF">g.33520</name>
</gene>
<keyword evidence="1" id="KW-0812">Transmembrane</keyword>
<evidence type="ECO:0000313" key="2">
    <source>
        <dbReference type="EMBL" id="JAT46865.1"/>
    </source>
</evidence>
<proteinExistence type="predicted"/>
<keyword evidence="1" id="KW-0472">Membrane</keyword>
<protein>
    <submittedName>
        <fullName evidence="2">3-isopropylmalate dehydratase large subunit</fullName>
    </submittedName>
</protein>
<sequence>MAAAYSLPSCGFSRLSVVTKVRKSIRAQSFREEDNNGNPVNYQAYEGLRGKKASKNVVDENMDMLRERIEMVRMQESSRRPQKQYARGRYYQLDQYYSMGLKGGGAGLLGPRQVAELVLWSLGLPILCGTLCLCLVSLLLRLGG</sequence>
<dbReference type="EMBL" id="GDJX01021071">
    <property type="protein sequence ID" value="JAT46865.1"/>
    <property type="molecule type" value="Transcribed_RNA"/>
</dbReference>
<reference evidence="2" key="1">
    <citation type="submission" date="2015-07" db="EMBL/GenBank/DDBJ databases">
        <title>Transcriptome Assembly of Anthurium amnicola.</title>
        <authorList>
            <person name="Suzuki J."/>
        </authorList>
    </citation>
    <scope>NUCLEOTIDE SEQUENCE</scope>
</reference>
<accession>A0A1D1XWT6</accession>
<organism evidence="2">
    <name type="scientific">Anthurium amnicola</name>
    <dbReference type="NCBI Taxonomy" id="1678845"/>
    <lineage>
        <taxon>Eukaryota</taxon>
        <taxon>Viridiplantae</taxon>
        <taxon>Streptophyta</taxon>
        <taxon>Embryophyta</taxon>
        <taxon>Tracheophyta</taxon>
        <taxon>Spermatophyta</taxon>
        <taxon>Magnoliopsida</taxon>
        <taxon>Liliopsida</taxon>
        <taxon>Araceae</taxon>
        <taxon>Pothoideae</taxon>
        <taxon>Potheae</taxon>
        <taxon>Anthurium</taxon>
    </lineage>
</organism>
<name>A0A1D1XWT6_9ARAE</name>
<dbReference type="AlphaFoldDB" id="A0A1D1XWT6"/>
<dbReference type="PANTHER" id="PTHR38225">
    <property type="entry name" value="PROTEIN, PUTATIVE-RELATED"/>
    <property type="match status" value="1"/>
</dbReference>
<evidence type="ECO:0000256" key="1">
    <source>
        <dbReference type="SAM" id="Phobius"/>
    </source>
</evidence>
<keyword evidence="1" id="KW-1133">Transmembrane helix</keyword>
<dbReference type="PANTHER" id="PTHR38225:SF4">
    <property type="entry name" value="PROTEIN, PUTATIVE-RELATED"/>
    <property type="match status" value="1"/>
</dbReference>
<feature type="transmembrane region" description="Helical" evidence="1">
    <location>
        <begin position="117"/>
        <end position="140"/>
    </location>
</feature>